<comment type="caution">
    <text evidence="1">The sequence shown here is derived from an EMBL/GenBank/DDBJ whole genome shotgun (WGS) entry which is preliminary data.</text>
</comment>
<reference evidence="1" key="1">
    <citation type="submission" date="2023-03" db="EMBL/GenBank/DDBJ databases">
        <title>Chromosome-level genomes of two armyworms, Mythimna separata and Mythimna loreyi, provide insights into the biosynthesis and reception of sex pheromones.</title>
        <authorList>
            <person name="Zhao H."/>
        </authorList>
    </citation>
    <scope>NUCLEOTIDE SEQUENCE</scope>
    <source>
        <strain evidence="1">BeijingLab</strain>
    </source>
</reference>
<accession>A0ACC2QQH6</accession>
<name>A0ACC2QQH6_9NEOP</name>
<evidence type="ECO:0000313" key="2">
    <source>
        <dbReference type="Proteomes" id="UP001231649"/>
    </source>
</evidence>
<evidence type="ECO:0000313" key="1">
    <source>
        <dbReference type="EMBL" id="KAJ8722255.1"/>
    </source>
</evidence>
<proteinExistence type="predicted"/>
<dbReference type="Proteomes" id="UP001231649">
    <property type="component" value="Chromosome 16"/>
</dbReference>
<organism evidence="1 2">
    <name type="scientific">Mythimna loreyi</name>
    <dbReference type="NCBI Taxonomy" id="667449"/>
    <lineage>
        <taxon>Eukaryota</taxon>
        <taxon>Metazoa</taxon>
        <taxon>Ecdysozoa</taxon>
        <taxon>Arthropoda</taxon>
        <taxon>Hexapoda</taxon>
        <taxon>Insecta</taxon>
        <taxon>Pterygota</taxon>
        <taxon>Neoptera</taxon>
        <taxon>Endopterygota</taxon>
        <taxon>Lepidoptera</taxon>
        <taxon>Glossata</taxon>
        <taxon>Ditrysia</taxon>
        <taxon>Noctuoidea</taxon>
        <taxon>Noctuidae</taxon>
        <taxon>Noctuinae</taxon>
        <taxon>Hadenini</taxon>
        <taxon>Mythimna</taxon>
    </lineage>
</organism>
<protein>
    <submittedName>
        <fullName evidence="1">Uncharacterized protein</fullName>
    </submittedName>
</protein>
<keyword evidence="2" id="KW-1185">Reference proteome</keyword>
<sequence length="1318" mass="151783">MSKENNNLRLLGSPVNLSYRGKKKDDKRNIRNRPRSALQNTVCITPDQPERYKRPFSADTKDRAPSTRSFLKAFSAELLQSYNNSPSAVKIVAPTTTLLRDTNAIEAHSHKSKDICSNASDYGSEDTFISLGTKIKAKAQSGSKKNNSKNFAKYRNIAKKSRKPMENTISEDHVSSQDYGLEVKIIERGQSPTRNKNIFHGRCLSPSFKTRAYESYFIPLDSEKKETEAGQRSYSDTSIQSEVEKAIDTYTRRLTVSKQQLSLVEEESTQDCESVPSQHMSSLSPEISLEDKINKGDHNENHAGKNTYVDDYNKLTQSYMCDPRTYTSFYDDFRKNPIDPYKNKLSSTIVHTDSSSKDSGYPDSGPNDDRFYGQNYSLPNTSILKQSSSHNKVEEQPKSLDSVSTNSNDKGYTMFPSDKKGQWAEPLNHSRLLYKDFFLKKEGHIALPPQNSPSKSDIPMPGSSEGTDEIKSDNTDSNLDYPPYLINSTTKAYTSKVIEDYKKELEAINNLHDLTIKDIKTDAISPTPLNIDKMFEDASNFDDNKDASESSQESNLTGESSVKNKNSVLAKPDISKISTKELIQNYLKVKEGDYSSVPKPKKTERKINNTGSGESSLGFKQEWNNKSSSKNGHKSPIPVNIRNQTQKNMYTIRTPMSARIESVQNDKDIDSWMSLSAPSPRILEIDETEEKPRKSEPSKPEDKAEPVRPPSPVRTEEKELKTPKELSSKSSVFDIYSMLKEIESYGENPVTEVTKKILSEPENKKEEESFSPKDNFMEIFEFLEKVEQSANDALSVVTNTTPQTTPKLELLLKLPQTELAQRLVTASLQLEERSCCIALLQESLANHKEQMINKVSNLEKQSIRNINKVKQECEETIKRHQNFIDQLINDKKTLNHRIEQLVDERRALEERWKRSAQALEERYKLELRNQHDKMQAAQQVARQRWVRQKAEKIKELTVKGLEGELREMAERQQKEISDLKMSHAEQSGRMQAKHAQELEELRRMLEEEKEAALVKERHIASSRLEKQILEIELTYQEQRTRLVSEMRAENERVAAELAAKERAQKEELEKWREEQEKEMKEKRLQMEQEMAEERNKMEEQIKQKEVEMAQQLEEYKKKLEAEQQLAIKRKTAEISAQHKQERDKEIERAIESMEAEAQEGRRELQDALRRNKEQYEAELKELAETEQATLRRYQDAQARIRQTEDKCAELEVTISQLETRNRVLTEKNTQLEARAEEVRASCEAVWKGKVDALQKDIEDMKKTHEEQMHQLYAKVKVAVARKDSAIQALTREAGKYQEKITLLEQKLQQQRKDFLNKK</sequence>
<dbReference type="EMBL" id="CM056792">
    <property type="protein sequence ID" value="KAJ8722255.1"/>
    <property type="molecule type" value="Genomic_DNA"/>
</dbReference>
<gene>
    <name evidence="1" type="ORF">PYW08_004657</name>
</gene>